<dbReference type="Proteomes" id="UP000831782">
    <property type="component" value="Chromosome"/>
</dbReference>
<keyword evidence="1" id="KW-1133">Transmembrane helix</keyword>
<gene>
    <name evidence="2" type="ORF">MUN88_21510</name>
</gene>
<organism evidence="2 3">
    <name type="scientific">Gracilibacillus caseinilyticus</name>
    <dbReference type="NCBI Taxonomy" id="2932256"/>
    <lineage>
        <taxon>Bacteria</taxon>
        <taxon>Bacillati</taxon>
        <taxon>Bacillota</taxon>
        <taxon>Bacilli</taxon>
        <taxon>Bacillales</taxon>
        <taxon>Bacillaceae</taxon>
        <taxon>Gracilibacillus</taxon>
    </lineage>
</organism>
<proteinExistence type="predicted"/>
<sequence>MEEKLQELKTSLNNSIYKDKEFDKAMQDKTIHKIFSANSNKSRKLIPIFASTAAAIIAFILFISLDAFSVNENMNNIADTSSISNSTNANYLMITNSEDMPSLLLLNVNSDEKKIKYSFIPYSVNDKGKIYHPITSEKFNGLFGIEITQTFEINAKSIGEFVENNKPLTVNNPFQFMYKGQMYNEGEIRLDKNEEVIHYMTMRFQDSKGREGRNERILSVYLKLFQQEAFLKEILKINNSTDVETALLNTMNFEKVNVPFDIQPVNGVYGERLNENGYEILRDNFNINSK</sequence>
<keyword evidence="1" id="KW-0812">Transmembrane</keyword>
<dbReference type="EMBL" id="CP095072">
    <property type="protein sequence ID" value="UOQ48571.1"/>
    <property type="molecule type" value="Genomic_DNA"/>
</dbReference>
<evidence type="ECO:0000313" key="3">
    <source>
        <dbReference type="Proteomes" id="UP000831782"/>
    </source>
</evidence>
<name>A0ABY4EX04_9BACI</name>
<dbReference type="RefSeq" id="WP_244719274.1">
    <property type="nucleotide sequence ID" value="NZ_CP095072.1"/>
</dbReference>
<evidence type="ECO:0000313" key="2">
    <source>
        <dbReference type="EMBL" id="UOQ48571.1"/>
    </source>
</evidence>
<evidence type="ECO:0000256" key="1">
    <source>
        <dbReference type="SAM" id="Phobius"/>
    </source>
</evidence>
<keyword evidence="1" id="KW-0472">Membrane</keyword>
<evidence type="ECO:0008006" key="4">
    <source>
        <dbReference type="Google" id="ProtNLM"/>
    </source>
</evidence>
<keyword evidence="3" id="KW-1185">Reference proteome</keyword>
<feature type="transmembrane region" description="Helical" evidence="1">
    <location>
        <begin position="45"/>
        <end position="65"/>
    </location>
</feature>
<reference evidence="2 3" key="1">
    <citation type="submission" date="2022-04" db="EMBL/GenBank/DDBJ databases">
        <title>Gracilibacillus sp. isolated from saltern.</title>
        <authorList>
            <person name="Won M."/>
            <person name="Lee C.-M."/>
            <person name="Woen H.-Y."/>
            <person name="Kwon S.-W."/>
        </authorList>
    </citation>
    <scope>NUCLEOTIDE SEQUENCE [LARGE SCALE GENOMIC DNA]</scope>
    <source>
        <strain evidence="2 3">SSWR10-1</strain>
    </source>
</reference>
<accession>A0ABY4EX04</accession>
<protein>
    <recommendedName>
        <fullName evidence="4">Cell envelope-related function transcriptional attenuator common domain-containing protein</fullName>
    </recommendedName>
</protein>
<dbReference type="Gene3D" id="3.40.630.190">
    <property type="entry name" value="LCP protein"/>
    <property type="match status" value="1"/>
</dbReference>